<dbReference type="GO" id="GO:0003847">
    <property type="term" value="F:1-alkyl-2-acetylglycerophosphocholine esterase activity"/>
    <property type="evidence" value="ECO:0007669"/>
    <property type="project" value="TreeGrafter"/>
</dbReference>
<name>A0A9X2RB27_9FLAO</name>
<feature type="transmembrane region" description="Helical" evidence="4">
    <location>
        <begin position="81"/>
        <end position="103"/>
    </location>
</feature>
<evidence type="ECO:0000256" key="3">
    <source>
        <dbReference type="ARBA" id="ARBA00023098"/>
    </source>
</evidence>
<evidence type="ECO:0000313" key="5">
    <source>
        <dbReference type="EMBL" id="MCP9200844.1"/>
    </source>
</evidence>
<feature type="transmembrane region" description="Helical" evidence="4">
    <location>
        <begin position="29"/>
        <end position="45"/>
    </location>
</feature>
<feature type="transmembrane region" description="Helical" evidence="4">
    <location>
        <begin position="6"/>
        <end position="22"/>
    </location>
</feature>
<evidence type="ECO:0000256" key="4">
    <source>
        <dbReference type="SAM" id="Phobius"/>
    </source>
</evidence>
<protein>
    <recommendedName>
        <fullName evidence="7">Platelet-activating factor acetylhydrolase</fullName>
    </recommendedName>
</protein>
<evidence type="ECO:0000313" key="6">
    <source>
        <dbReference type="Proteomes" id="UP001155280"/>
    </source>
</evidence>
<keyword evidence="6" id="KW-1185">Reference proteome</keyword>
<gene>
    <name evidence="5" type="ORF">MKO06_13065</name>
</gene>
<reference evidence="5" key="1">
    <citation type="submission" date="2022-07" db="EMBL/GenBank/DDBJ databases">
        <title>Gramela sediminis sp. nov., isolated from deep-sea sediment of the Indian Ocean.</title>
        <authorList>
            <person name="Shi H."/>
        </authorList>
    </citation>
    <scope>NUCLEOTIDE SEQUENCE</scope>
    <source>
        <strain evidence="5">GC03-9</strain>
    </source>
</reference>
<dbReference type="Gene3D" id="3.40.50.1820">
    <property type="entry name" value="alpha/beta hydrolase"/>
    <property type="match status" value="1"/>
</dbReference>
<keyword evidence="4" id="KW-0472">Membrane</keyword>
<proteinExistence type="predicted"/>
<organism evidence="5 6">
    <name type="scientific">Christiangramia oceanisediminis</name>
    <dbReference type="NCBI Taxonomy" id="2920386"/>
    <lineage>
        <taxon>Bacteria</taxon>
        <taxon>Pseudomonadati</taxon>
        <taxon>Bacteroidota</taxon>
        <taxon>Flavobacteriia</taxon>
        <taxon>Flavobacteriales</taxon>
        <taxon>Flavobacteriaceae</taxon>
        <taxon>Christiangramia</taxon>
    </lineage>
</organism>
<evidence type="ECO:0008006" key="7">
    <source>
        <dbReference type="Google" id="ProtNLM"/>
    </source>
</evidence>
<dbReference type="AlphaFoldDB" id="A0A9X2RB27"/>
<feature type="transmembrane region" description="Helical" evidence="4">
    <location>
        <begin position="51"/>
        <end position="69"/>
    </location>
</feature>
<comment type="caution">
    <text evidence="5">The sequence shown here is derived from an EMBL/GenBank/DDBJ whole genome shotgun (WGS) entry which is preliminary data.</text>
</comment>
<dbReference type="PANTHER" id="PTHR10272:SF0">
    <property type="entry name" value="PLATELET-ACTIVATING FACTOR ACETYLHYDROLASE"/>
    <property type="match status" value="1"/>
</dbReference>
<dbReference type="EMBL" id="JANCNS010000003">
    <property type="protein sequence ID" value="MCP9200844.1"/>
    <property type="molecule type" value="Genomic_DNA"/>
</dbReference>
<evidence type="ECO:0000256" key="2">
    <source>
        <dbReference type="ARBA" id="ARBA00022963"/>
    </source>
</evidence>
<dbReference type="Proteomes" id="UP001155280">
    <property type="component" value="Unassembled WGS sequence"/>
</dbReference>
<accession>A0A9X2RB27</accession>
<keyword evidence="1" id="KW-0378">Hydrolase</keyword>
<keyword evidence="4" id="KW-0812">Transmembrane</keyword>
<sequence length="487" mass="55863">MQEFEIVILVVSLIYLLFNRKLNTKKSRPYILGILILALGLHLILEGFRWQMIPAYLLWLISFFTVIRFSENKAKRWQQILKGIGLIFLTIMAVILPSLFPVFELPENTGEFYVGTRDIYLELEREEVITPEKTDKRKIMIKAWYPSLEATGIEDPYIDEAGRTGFAQKYGLPGFMFDYLDKVTTNVYRESELAPGAFPVLVFSHGYNSKANGYYALLSEIVSHGYIVLAINHTYESTGTSFPTGEQEYFDYEFAQQIESDTWHQMEPVIEAFNSDLSFEQRHPIIKKGLTTYFVKDMVERWSTDIIDVVNELDNWNQTGFLRKHLDLNKIGVFGHSRGGGAAGDAALKDPRIQAGVNIDGVQWGDIVDSRFQKPFLFISADWPEDHEDLNQHAYVNRSSSVFYEALIKKTGHSNFMDIPFMLPLNSISGAGEIDPYQGMEITNRLVRSFFDKHLKHKDLDLANLDTEYSLLVIQSYNGDTQLSEKN</sequence>
<dbReference type="Pfam" id="PF03403">
    <property type="entry name" value="PAF-AH_p_II"/>
    <property type="match status" value="1"/>
</dbReference>
<keyword evidence="4" id="KW-1133">Transmembrane helix</keyword>
<keyword evidence="3" id="KW-0443">Lipid metabolism</keyword>
<dbReference type="GO" id="GO:0016042">
    <property type="term" value="P:lipid catabolic process"/>
    <property type="evidence" value="ECO:0007669"/>
    <property type="project" value="UniProtKB-KW"/>
</dbReference>
<dbReference type="RefSeq" id="WP_241552514.1">
    <property type="nucleotide sequence ID" value="NZ_JANCNS010000003.1"/>
</dbReference>
<dbReference type="InterPro" id="IPR029058">
    <property type="entry name" value="AB_hydrolase_fold"/>
</dbReference>
<evidence type="ECO:0000256" key="1">
    <source>
        <dbReference type="ARBA" id="ARBA00022801"/>
    </source>
</evidence>
<keyword evidence="2" id="KW-0442">Lipid degradation</keyword>
<dbReference type="PANTHER" id="PTHR10272">
    <property type="entry name" value="PLATELET-ACTIVATING FACTOR ACETYLHYDROLASE"/>
    <property type="match status" value="1"/>
</dbReference>
<dbReference type="SUPFAM" id="SSF53474">
    <property type="entry name" value="alpha/beta-Hydrolases"/>
    <property type="match status" value="1"/>
</dbReference>